<gene>
    <name evidence="2" type="ORF">GBK04_03155</name>
</gene>
<evidence type="ECO:0000313" key="3">
    <source>
        <dbReference type="Proteomes" id="UP000479293"/>
    </source>
</evidence>
<dbReference type="EMBL" id="WHLY01000002">
    <property type="protein sequence ID" value="MPR32370.1"/>
    <property type="molecule type" value="Genomic_DNA"/>
</dbReference>
<keyword evidence="1" id="KW-1133">Transmembrane helix</keyword>
<keyword evidence="1" id="KW-0812">Transmembrane</keyword>
<reference evidence="2 3" key="1">
    <citation type="submission" date="2019-10" db="EMBL/GenBank/DDBJ databases">
        <title>Draft Genome Sequence of Cytophagaceae sp. SJW1-29.</title>
        <authorList>
            <person name="Choi A."/>
        </authorList>
    </citation>
    <scope>NUCLEOTIDE SEQUENCE [LARGE SCALE GENOMIC DNA]</scope>
    <source>
        <strain evidence="2 3">SJW1-29</strain>
    </source>
</reference>
<proteinExistence type="predicted"/>
<dbReference type="Proteomes" id="UP000479293">
    <property type="component" value="Unassembled WGS sequence"/>
</dbReference>
<comment type="caution">
    <text evidence="2">The sequence shown here is derived from an EMBL/GenBank/DDBJ whole genome shotgun (WGS) entry which is preliminary data.</text>
</comment>
<sequence length="155" mass="16824">MYTKLILTILLTGLIAGTIDILSAIFILAGGNGVAVLKYVASGVFGSTALEGGKEFAMYGLVFHYIIAIGWTGGFILLYPRLKFLHRNTWLNAVLYGLLVQVLMRWGVLPLTQVAPLTNTWAGFLKNAVILMYAIGLPASLAADWFYKKAAIVAK</sequence>
<accession>A0A7C9FB94</accession>
<dbReference type="RefSeq" id="WP_152756776.1">
    <property type="nucleotide sequence ID" value="NZ_WHLY01000002.1"/>
</dbReference>
<feature type="transmembrane region" description="Helical" evidence="1">
    <location>
        <begin position="128"/>
        <end position="147"/>
    </location>
</feature>
<protein>
    <recommendedName>
        <fullName evidence="4">DUF1440 domain-containing protein</fullName>
    </recommendedName>
</protein>
<keyword evidence="1" id="KW-0472">Membrane</keyword>
<feature type="transmembrane region" description="Helical" evidence="1">
    <location>
        <begin position="90"/>
        <end position="108"/>
    </location>
</feature>
<feature type="transmembrane region" description="Helical" evidence="1">
    <location>
        <begin position="7"/>
        <end position="29"/>
    </location>
</feature>
<dbReference type="AlphaFoldDB" id="A0A7C9FB94"/>
<feature type="transmembrane region" description="Helical" evidence="1">
    <location>
        <begin position="56"/>
        <end position="78"/>
    </location>
</feature>
<evidence type="ECO:0008006" key="4">
    <source>
        <dbReference type="Google" id="ProtNLM"/>
    </source>
</evidence>
<evidence type="ECO:0000313" key="2">
    <source>
        <dbReference type="EMBL" id="MPR32370.1"/>
    </source>
</evidence>
<name>A0A7C9FB94_9BACT</name>
<organism evidence="2 3">
    <name type="scientific">Salmonirosea aquatica</name>
    <dbReference type="NCBI Taxonomy" id="2654236"/>
    <lineage>
        <taxon>Bacteria</taxon>
        <taxon>Pseudomonadati</taxon>
        <taxon>Bacteroidota</taxon>
        <taxon>Cytophagia</taxon>
        <taxon>Cytophagales</taxon>
        <taxon>Spirosomataceae</taxon>
        <taxon>Salmonirosea</taxon>
    </lineage>
</organism>
<keyword evidence="3" id="KW-1185">Reference proteome</keyword>
<evidence type="ECO:0000256" key="1">
    <source>
        <dbReference type="SAM" id="Phobius"/>
    </source>
</evidence>